<evidence type="ECO:0000313" key="3">
    <source>
        <dbReference type="EMBL" id="KTG30701.1"/>
    </source>
</evidence>
<feature type="domain" description="Leucine-binding protein" evidence="2">
    <location>
        <begin position="8"/>
        <end position="314"/>
    </location>
</feature>
<sequence>MGGGGGGTIKIGGMYLITGVASVLGNASAAAARTAVDAVNEAGGINGNDVEIVIRGHGDDPAAQLKSLVQEEQVDALIGLTSSGVALANAEAINQLGVPMALTDIGTPYSTEFDTGTYPDKASFKKNIFRTNANTSTNVYGIAEDANANHSGSRVANIGPGYAYGEQVWSYFKAYSDGLGAGHEYVASEFPSLGATDMTPQINAIMDADPDVVFSGFWAGDAVTFFKQATELGLFDQVDQVYMTLAMDPTVLSALGSTMPEGVKIAGWYWHSAFDNESNTEFLNKYKDHAEDLPAVPSFTGGSAYSSIWMYKKA</sequence>
<dbReference type="PANTHER" id="PTHR30483">
    <property type="entry name" value="LEUCINE-SPECIFIC-BINDING PROTEIN"/>
    <property type="match status" value="1"/>
</dbReference>
<dbReference type="Proteomes" id="UP000053157">
    <property type="component" value="Unassembled WGS sequence"/>
</dbReference>
<comment type="caution">
    <text evidence="3">The sequence shown here is derived from an EMBL/GenBank/DDBJ whole genome shotgun (WGS) entry which is preliminary data.</text>
</comment>
<dbReference type="InterPro" id="IPR028081">
    <property type="entry name" value="Leu-bd"/>
</dbReference>
<dbReference type="PANTHER" id="PTHR30483:SF37">
    <property type="entry name" value="ABC TRANSPORTER SUBSTRATE-BINDING PROTEIN"/>
    <property type="match status" value="1"/>
</dbReference>
<dbReference type="RefSeq" id="WP_058570780.1">
    <property type="nucleotide sequence ID" value="NZ_LOPV01000030.1"/>
</dbReference>
<dbReference type="EMBL" id="LOPV01000030">
    <property type="protein sequence ID" value="KTG30701.1"/>
    <property type="molecule type" value="Genomic_DNA"/>
</dbReference>
<evidence type="ECO:0000313" key="4">
    <source>
        <dbReference type="Proteomes" id="UP000053157"/>
    </source>
</evidence>
<accession>A0A0W1SWI7</accession>
<dbReference type="InterPro" id="IPR051010">
    <property type="entry name" value="BCAA_transport"/>
</dbReference>
<evidence type="ECO:0000256" key="1">
    <source>
        <dbReference type="ARBA" id="ARBA00022729"/>
    </source>
</evidence>
<dbReference type="SUPFAM" id="SSF53822">
    <property type="entry name" value="Periplasmic binding protein-like I"/>
    <property type="match status" value="1"/>
</dbReference>
<dbReference type="AlphaFoldDB" id="A0A0W1SWI7"/>
<keyword evidence="4" id="KW-1185">Reference proteome</keyword>
<keyword evidence="1" id="KW-0732">Signal</keyword>
<protein>
    <recommendedName>
        <fullName evidence="2">Leucine-binding protein domain-containing protein</fullName>
    </recommendedName>
</protein>
<dbReference type="Gene3D" id="3.40.50.2300">
    <property type="match status" value="2"/>
</dbReference>
<organism evidence="3 4">
    <name type="scientific">Haloferax profundi</name>
    <dbReference type="NCBI Taxonomy" id="1544718"/>
    <lineage>
        <taxon>Archaea</taxon>
        <taxon>Methanobacteriati</taxon>
        <taxon>Methanobacteriota</taxon>
        <taxon>Stenosarchaea group</taxon>
        <taxon>Halobacteria</taxon>
        <taxon>Halobacteriales</taxon>
        <taxon>Haloferacaceae</taxon>
        <taxon>Haloferax</taxon>
    </lineage>
</organism>
<evidence type="ECO:0000259" key="2">
    <source>
        <dbReference type="Pfam" id="PF13458"/>
    </source>
</evidence>
<feature type="non-terminal residue" evidence="3">
    <location>
        <position position="314"/>
    </location>
</feature>
<dbReference type="Pfam" id="PF13458">
    <property type="entry name" value="Peripla_BP_6"/>
    <property type="match status" value="1"/>
</dbReference>
<name>A0A0W1SWI7_9EURY</name>
<gene>
    <name evidence="3" type="ORF">AUR66_06650</name>
</gene>
<dbReference type="OrthoDB" id="200499at2157"/>
<reference evidence="3 4" key="1">
    <citation type="submission" date="2015-12" db="EMBL/GenBank/DDBJ databases">
        <title>Haloferax profundi sp. nov. isolated from the Discovery deep brine-seawater interface in the Red Sea.</title>
        <authorList>
            <person name="Zhang G."/>
            <person name="Stingl U."/>
            <person name="Rashid M."/>
        </authorList>
    </citation>
    <scope>NUCLEOTIDE SEQUENCE [LARGE SCALE GENOMIC DNA]</scope>
    <source>
        <strain evidence="3 4">SB29</strain>
    </source>
</reference>
<proteinExistence type="predicted"/>
<dbReference type="InterPro" id="IPR028082">
    <property type="entry name" value="Peripla_BP_I"/>
</dbReference>